<accession>A0A1H9AQJ5</accession>
<name>A0A1H9AQJ5_9PROT</name>
<dbReference type="RefSeq" id="WP_074719756.1">
    <property type="nucleotide sequence ID" value="NZ_FOFX01000004.1"/>
</dbReference>
<dbReference type="Proteomes" id="UP000181998">
    <property type="component" value="Unassembled WGS sequence"/>
</dbReference>
<evidence type="ECO:0000313" key="1">
    <source>
        <dbReference type="EMBL" id="SEP79046.1"/>
    </source>
</evidence>
<organism evidence="1 2">
    <name type="scientific">Nitrosomonas ureae</name>
    <dbReference type="NCBI Taxonomy" id="44577"/>
    <lineage>
        <taxon>Bacteria</taxon>
        <taxon>Pseudomonadati</taxon>
        <taxon>Pseudomonadota</taxon>
        <taxon>Betaproteobacteria</taxon>
        <taxon>Nitrosomonadales</taxon>
        <taxon>Nitrosomonadaceae</taxon>
        <taxon>Nitrosomonas</taxon>
    </lineage>
</organism>
<proteinExistence type="predicted"/>
<reference evidence="1 2" key="1">
    <citation type="submission" date="2016-10" db="EMBL/GenBank/DDBJ databases">
        <authorList>
            <person name="de Groot N.N."/>
        </authorList>
    </citation>
    <scope>NUCLEOTIDE SEQUENCE [LARGE SCALE GENOMIC DNA]</scope>
    <source>
        <strain evidence="1 2">Nm9</strain>
    </source>
</reference>
<gene>
    <name evidence="1" type="ORF">SAMN05421510_1004106</name>
</gene>
<dbReference type="EMBL" id="FOFX01000004">
    <property type="protein sequence ID" value="SEP79046.1"/>
    <property type="molecule type" value="Genomic_DNA"/>
</dbReference>
<evidence type="ECO:0000313" key="2">
    <source>
        <dbReference type="Proteomes" id="UP000181998"/>
    </source>
</evidence>
<sequence>MLEPFSLAGLAAIISAMVDVIRLGKETYEEYLERREGDPAIERKARALETAFSTYSPEEIAAISARIHNCRRRFIEEGAGDARHGCLCSVLRDVRDGNGGSIPDPEWEEAYRQLKCAVRA</sequence>
<dbReference type="AlphaFoldDB" id="A0A1H9AQJ5"/>
<protein>
    <submittedName>
        <fullName evidence="1">Uncharacterized protein</fullName>
    </submittedName>
</protein>